<evidence type="ECO:0000256" key="4">
    <source>
        <dbReference type="ARBA" id="ARBA00022679"/>
    </source>
</evidence>
<dbReference type="EMBL" id="JAJEKE010000009">
    <property type="protein sequence ID" value="MCQ1530145.1"/>
    <property type="molecule type" value="Genomic_DNA"/>
</dbReference>
<keyword evidence="6 8" id="KW-0234">DNA repair</keyword>
<keyword evidence="4 8" id="KW-0808">Transferase</keyword>
<evidence type="ECO:0000259" key="9">
    <source>
        <dbReference type="Pfam" id="PF01035"/>
    </source>
</evidence>
<dbReference type="Gene3D" id="1.10.10.10">
    <property type="entry name" value="Winged helix-like DNA-binding domain superfamily/Winged helix DNA-binding domain"/>
    <property type="match status" value="1"/>
</dbReference>
<evidence type="ECO:0000256" key="2">
    <source>
        <dbReference type="ARBA" id="ARBA00022490"/>
    </source>
</evidence>
<comment type="similarity">
    <text evidence="8">Belongs to the MGMT family.</text>
</comment>
<proteinExistence type="inferred from homology"/>
<dbReference type="PANTHER" id="PTHR10815">
    <property type="entry name" value="METHYLATED-DNA--PROTEIN-CYSTEINE METHYLTRANSFERASE"/>
    <property type="match status" value="1"/>
</dbReference>
<keyword evidence="11" id="KW-1185">Reference proteome</keyword>
<dbReference type="Proteomes" id="UP001651880">
    <property type="component" value="Unassembled WGS sequence"/>
</dbReference>
<evidence type="ECO:0000256" key="8">
    <source>
        <dbReference type="HAMAP-Rule" id="MF_00772"/>
    </source>
</evidence>
<dbReference type="GO" id="GO:0003908">
    <property type="term" value="F:methylated-DNA-[protein]-cysteine S-methyltransferase activity"/>
    <property type="evidence" value="ECO:0007669"/>
    <property type="project" value="UniProtKB-EC"/>
</dbReference>
<comment type="catalytic activity">
    <reaction evidence="1 8">
        <text>a 4-O-methyl-thymidine in DNA + L-cysteinyl-[protein] = a thymidine in DNA + S-methyl-L-cysteinyl-[protein]</text>
        <dbReference type="Rhea" id="RHEA:53428"/>
        <dbReference type="Rhea" id="RHEA-COMP:10131"/>
        <dbReference type="Rhea" id="RHEA-COMP:10132"/>
        <dbReference type="Rhea" id="RHEA-COMP:13555"/>
        <dbReference type="Rhea" id="RHEA-COMP:13556"/>
        <dbReference type="ChEBI" id="CHEBI:29950"/>
        <dbReference type="ChEBI" id="CHEBI:82612"/>
        <dbReference type="ChEBI" id="CHEBI:137386"/>
        <dbReference type="ChEBI" id="CHEBI:137387"/>
        <dbReference type="EC" id="2.1.1.63"/>
    </reaction>
</comment>
<dbReference type="PANTHER" id="PTHR10815:SF5">
    <property type="entry name" value="METHYLATED-DNA--PROTEIN-CYSTEINE METHYLTRANSFERASE"/>
    <property type="match status" value="1"/>
</dbReference>
<evidence type="ECO:0000256" key="3">
    <source>
        <dbReference type="ARBA" id="ARBA00022603"/>
    </source>
</evidence>
<dbReference type="InterPro" id="IPR023546">
    <property type="entry name" value="MGMT"/>
</dbReference>
<dbReference type="InterPro" id="IPR036388">
    <property type="entry name" value="WH-like_DNA-bd_sf"/>
</dbReference>
<comment type="subcellular location">
    <subcellularLocation>
        <location evidence="8">Cytoplasm</location>
    </subcellularLocation>
</comment>
<sequence>MSKHAFYDFEFGILKIGYTDRAIVLLKQAEQIDADNEPSALSDLAFEQIRAYLKGTRKIFDFPYELHGTEFQKKVWNELCKIPYGETRTYKQIAAEVGNPKASRAVGMANNKNPMMLAVPCHRVIGTNGALTGYAGGLDMKKALLELERSQAAYKEGQ</sequence>
<dbReference type="Pfam" id="PF01035">
    <property type="entry name" value="DNA_binding_1"/>
    <property type="match status" value="1"/>
</dbReference>
<dbReference type="GO" id="GO:0032259">
    <property type="term" value="P:methylation"/>
    <property type="evidence" value="ECO:0007669"/>
    <property type="project" value="UniProtKB-KW"/>
</dbReference>
<dbReference type="EC" id="2.1.1.63" evidence="8"/>
<dbReference type="InterPro" id="IPR036217">
    <property type="entry name" value="MethylDNA_cys_MeTrfase_DNAb"/>
</dbReference>
<comment type="miscellaneous">
    <text evidence="8">This enzyme catalyzes only one turnover and therefore is not strictly catalytic. According to one definition, an enzyme is a biocatalyst that acts repeatedly and over many reaction cycles.</text>
</comment>
<dbReference type="InterPro" id="IPR036631">
    <property type="entry name" value="MGMT_N_sf"/>
</dbReference>
<organism evidence="10 11">
    <name type="scientific">Lutispora saccharofermentans</name>
    <dbReference type="NCBI Taxonomy" id="3024236"/>
    <lineage>
        <taxon>Bacteria</taxon>
        <taxon>Bacillati</taxon>
        <taxon>Bacillota</taxon>
        <taxon>Clostridia</taxon>
        <taxon>Lutisporales</taxon>
        <taxon>Lutisporaceae</taxon>
        <taxon>Lutispora</taxon>
    </lineage>
</organism>
<protein>
    <recommendedName>
        <fullName evidence="8">Methylated-DNA--protein-cysteine methyltransferase</fullName>
        <ecNumber evidence="8">2.1.1.63</ecNumber>
    </recommendedName>
    <alternativeName>
        <fullName evidence="8">6-O-methylguanine-DNA methyltransferase</fullName>
        <shortName evidence="8">MGMT</shortName>
    </alternativeName>
    <alternativeName>
        <fullName evidence="8">O-6-methylguanine-DNA-alkyltransferase</fullName>
    </alternativeName>
</protein>
<evidence type="ECO:0000313" key="11">
    <source>
        <dbReference type="Proteomes" id="UP001651880"/>
    </source>
</evidence>
<accession>A0ABT1NFT7</accession>
<gene>
    <name evidence="10" type="ORF">LJD61_11380</name>
</gene>
<feature type="active site" description="Nucleophile; methyl group acceptor" evidence="8">
    <location>
        <position position="121"/>
    </location>
</feature>
<evidence type="ECO:0000256" key="6">
    <source>
        <dbReference type="ARBA" id="ARBA00023204"/>
    </source>
</evidence>
<dbReference type="SUPFAM" id="SSF46767">
    <property type="entry name" value="Methylated DNA-protein cysteine methyltransferase, C-terminal domain"/>
    <property type="match status" value="1"/>
</dbReference>
<evidence type="ECO:0000256" key="7">
    <source>
        <dbReference type="ARBA" id="ARBA00049348"/>
    </source>
</evidence>
<dbReference type="HAMAP" id="MF_00772">
    <property type="entry name" value="OGT"/>
    <property type="match status" value="1"/>
</dbReference>
<dbReference type="PROSITE" id="PS00374">
    <property type="entry name" value="MGMT"/>
    <property type="match status" value="1"/>
</dbReference>
<evidence type="ECO:0000256" key="5">
    <source>
        <dbReference type="ARBA" id="ARBA00022763"/>
    </source>
</evidence>
<dbReference type="NCBIfam" id="TIGR00589">
    <property type="entry name" value="ogt"/>
    <property type="match status" value="1"/>
</dbReference>
<comment type="function">
    <text evidence="8">Involved in the cellular defense against the biological effects of O6-methylguanine (O6-MeG) and O4-methylthymine (O4-MeT) in DNA. Repairs the methylated nucleobase in DNA by stoichiometrically transferring the methyl group to a cysteine residue in the enzyme. This is a suicide reaction: the enzyme is irreversibly inactivated.</text>
</comment>
<dbReference type="RefSeq" id="WP_255227662.1">
    <property type="nucleotide sequence ID" value="NZ_JAJEKE010000009.1"/>
</dbReference>
<dbReference type="InterPro" id="IPR014048">
    <property type="entry name" value="MethylDNA_cys_MeTrfase_DNA-bd"/>
</dbReference>
<keyword evidence="5 8" id="KW-0227">DNA damage</keyword>
<comment type="catalytic activity">
    <reaction evidence="7 8">
        <text>a 6-O-methyl-2'-deoxyguanosine in DNA + L-cysteinyl-[protein] = S-methyl-L-cysteinyl-[protein] + a 2'-deoxyguanosine in DNA</text>
        <dbReference type="Rhea" id="RHEA:24000"/>
        <dbReference type="Rhea" id="RHEA-COMP:10131"/>
        <dbReference type="Rhea" id="RHEA-COMP:10132"/>
        <dbReference type="Rhea" id="RHEA-COMP:11367"/>
        <dbReference type="Rhea" id="RHEA-COMP:11368"/>
        <dbReference type="ChEBI" id="CHEBI:29950"/>
        <dbReference type="ChEBI" id="CHEBI:82612"/>
        <dbReference type="ChEBI" id="CHEBI:85445"/>
        <dbReference type="ChEBI" id="CHEBI:85448"/>
        <dbReference type="EC" id="2.1.1.63"/>
    </reaction>
</comment>
<comment type="caution">
    <text evidence="10">The sequence shown here is derived from an EMBL/GenBank/DDBJ whole genome shotgun (WGS) entry which is preliminary data.</text>
</comment>
<keyword evidence="2 8" id="KW-0963">Cytoplasm</keyword>
<reference evidence="10 11" key="1">
    <citation type="submission" date="2021-10" db="EMBL/GenBank/DDBJ databases">
        <title>Lutispora strain m25 sp. nov., a thermophilic, non-spore-forming bacterium isolated from a lab-scale methanogenic bioreactor digesting anaerobic sludge.</title>
        <authorList>
            <person name="El Houari A."/>
            <person name="Mcdonald J."/>
        </authorList>
    </citation>
    <scope>NUCLEOTIDE SEQUENCE [LARGE SCALE GENOMIC DNA]</scope>
    <source>
        <strain evidence="11">m25</strain>
    </source>
</reference>
<evidence type="ECO:0000313" key="10">
    <source>
        <dbReference type="EMBL" id="MCQ1530145.1"/>
    </source>
</evidence>
<keyword evidence="3 8" id="KW-0489">Methyltransferase</keyword>
<name>A0ABT1NFT7_9FIRM</name>
<dbReference type="InterPro" id="IPR001497">
    <property type="entry name" value="MethylDNA_cys_MeTrfase_AS"/>
</dbReference>
<evidence type="ECO:0000256" key="1">
    <source>
        <dbReference type="ARBA" id="ARBA00001286"/>
    </source>
</evidence>
<dbReference type="SUPFAM" id="SSF53155">
    <property type="entry name" value="Methylated DNA-protein cysteine methyltransferase domain"/>
    <property type="match status" value="1"/>
</dbReference>
<dbReference type="CDD" id="cd06445">
    <property type="entry name" value="ATase"/>
    <property type="match status" value="1"/>
</dbReference>
<feature type="domain" description="Methylated-DNA-[protein]-cysteine S-methyltransferase DNA binding" evidence="9">
    <location>
        <begin position="70"/>
        <end position="149"/>
    </location>
</feature>